<name>E1GVL5_9BACT</name>
<dbReference type="EMBL" id="ADFQ01000051">
    <property type="protein sequence ID" value="EFN91305.1"/>
    <property type="molecule type" value="Genomic_DNA"/>
</dbReference>
<dbReference type="AlphaFoldDB" id="E1GVL5"/>
<feature type="transmembrane region" description="Helical" evidence="1">
    <location>
        <begin position="12"/>
        <end position="29"/>
    </location>
</feature>
<keyword evidence="1" id="KW-0812">Transmembrane</keyword>
<proteinExistence type="predicted"/>
<dbReference type="Proteomes" id="UP000016016">
    <property type="component" value="Unassembled WGS sequence"/>
</dbReference>
<keyword evidence="1" id="KW-0472">Membrane</keyword>
<sequence>MHTKKANLRYFFKKLYVIFMFIKGCSLYVKRLGNRRKNKLFLFYF</sequence>
<evidence type="ECO:0000256" key="1">
    <source>
        <dbReference type="SAM" id="Phobius"/>
    </source>
</evidence>
<protein>
    <submittedName>
        <fullName evidence="2">Uncharacterized protein</fullName>
    </submittedName>
</protein>
<organism evidence="2 3">
    <name type="scientific">Prevotella amnii CRIS 21A-A</name>
    <dbReference type="NCBI Taxonomy" id="679191"/>
    <lineage>
        <taxon>Bacteria</taxon>
        <taxon>Pseudomonadati</taxon>
        <taxon>Bacteroidota</taxon>
        <taxon>Bacteroidia</taxon>
        <taxon>Bacteroidales</taxon>
        <taxon>Prevotellaceae</taxon>
        <taxon>Prevotella</taxon>
    </lineage>
</organism>
<comment type="caution">
    <text evidence="2">The sequence shown here is derived from an EMBL/GenBank/DDBJ whole genome shotgun (WGS) entry which is preliminary data.</text>
</comment>
<gene>
    <name evidence="2" type="ORF">HMPREF9018_0819</name>
</gene>
<keyword evidence="1" id="KW-1133">Transmembrane helix</keyword>
<evidence type="ECO:0000313" key="3">
    <source>
        <dbReference type="Proteomes" id="UP000016016"/>
    </source>
</evidence>
<evidence type="ECO:0000313" key="2">
    <source>
        <dbReference type="EMBL" id="EFN91305.1"/>
    </source>
</evidence>
<accession>E1GVL5</accession>
<reference evidence="2 3" key="1">
    <citation type="submission" date="2010-09" db="EMBL/GenBank/DDBJ databases">
        <authorList>
            <person name="Harkins D.M."/>
            <person name="Madupu R."/>
            <person name="Durkin A.S."/>
            <person name="Torralba M."/>
            <person name="Methe B."/>
            <person name="Sutton G.G."/>
            <person name="Nelson K.E."/>
        </authorList>
    </citation>
    <scope>NUCLEOTIDE SEQUENCE [LARGE SCALE GENOMIC DNA]</scope>
    <source>
        <strain evidence="2 3">CRIS 21A-A</strain>
    </source>
</reference>